<dbReference type="InterPro" id="IPR004185">
    <property type="entry name" value="Glyco_hydro_13_lg-like_dom"/>
</dbReference>
<organism evidence="4 5">
    <name type="scientific">Enterococcus larvae</name>
    <dbReference type="NCBI Taxonomy" id="2794352"/>
    <lineage>
        <taxon>Bacteria</taxon>
        <taxon>Bacillati</taxon>
        <taxon>Bacillota</taxon>
        <taxon>Bacilli</taxon>
        <taxon>Lactobacillales</taxon>
        <taxon>Enterococcaceae</taxon>
        <taxon>Enterococcus</taxon>
    </lineage>
</organism>
<dbReference type="SUPFAM" id="SSF51445">
    <property type="entry name" value="(Trans)glycosidases"/>
    <property type="match status" value="1"/>
</dbReference>
<reference evidence="4 5" key="1">
    <citation type="submission" date="2020-12" db="EMBL/GenBank/DDBJ databases">
        <title>Vagococcus allomyrinae sp. nov. and Enterococcus lavae sp. nov., isolated from the larvae of Allomyrina dichotoma.</title>
        <authorList>
            <person name="Lee S.D."/>
        </authorList>
    </citation>
    <scope>NUCLEOTIDE SEQUENCE [LARGE SCALE GENOMIC DNA]</scope>
    <source>
        <strain evidence="4 5">BWM-S5</strain>
    </source>
</reference>
<dbReference type="EMBL" id="JAEDXU010000014">
    <property type="protein sequence ID" value="MBP1048267.1"/>
    <property type="molecule type" value="Genomic_DNA"/>
</dbReference>
<accession>A0ABS4CPR4</accession>
<protein>
    <submittedName>
        <fullName evidence="4">Glycoside hydrolase family 13 protein</fullName>
    </submittedName>
</protein>
<dbReference type="Proteomes" id="UP000673375">
    <property type="component" value="Unassembled WGS sequence"/>
</dbReference>
<evidence type="ECO:0000259" key="3">
    <source>
        <dbReference type="SMART" id="SM00642"/>
    </source>
</evidence>
<keyword evidence="2" id="KW-0326">Glycosidase</keyword>
<dbReference type="InterPro" id="IPR013783">
    <property type="entry name" value="Ig-like_fold"/>
</dbReference>
<dbReference type="GO" id="GO:0016787">
    <property type="term" value="F:hydrolase activity"/>
    <property type="evidence" value="ECO:0007669"/>
    <property type="project" value="UniProtKB-KW"/>
</dbReference>
<feature type="domain" description="Glycosyl hydrolase family 13 catalytic" evidence="3">
    <location>
        <begin position="139"/>
        <end position="522"/>
    </location>
</feature>
<keyword evidence="5" id="KW-1185">Reference proteome</keyword>
<dbReference type="Gene3D" id="3.90.400.10">
    <property type="entry name" value="Oligo-1,6-glucosidase, Domain 2"/>
    <property type="match status" value="1"/>
</dbReference>
<comment type="caution">
    <text evidence="4">The sequence shown here is derived from an EMBL/GenBank/DDBJ whole genome shotgun (WGS) entry which is preliminary data.</text>
</comment>
<dbReference type="SMART" id="SM00642">
    <property type="entry name" value="Aamy"/>
    <property type="match status" value="1"/>
</dbReference>
<dbReference type="InterPro" id="IPR017853">
    <property type="entry name" value="GH"/>
</dbReference>
<evidence type="ECO:0000256" key="1">
    <source>
        <dbReference type="ARBA" id="ARBA00022801"/>
    </source>
</evidence>
<proteinExistence type="predicted"/>
<evidence type="ECO:0000313" key="5">
    <source>
        <dbReference type="Proteomes" id="UP000673375"/>
    </source>
</evidence>
<dbReference type="Pfam" id="PF00128">
    <property type="entry name" value="Alpha-amylase"/>
    <property type="match status" value="1"/>
</dbReference>
<dbReference type="InterPro" id="IPR006047">
    <property type="entry name" value="GH13_cat_dom"/>
</dbReference>
<gene>
    <name evidence="4" type="ORF">I6N96_18390</name>
</gene>
<dbReference type="PANTHER" id="PTHR10357">
    <property type="entry name" value="ALPHA-AMYLASE FAMILY MEMBER"/>
    <property type="match status" value="1"/>
</dbReference>
<dbReference type="Gene3D" id="2.60.40.10">
    <property type="entry name" value="Immunoglobulins"/>
    <property type="match status" value="1"/>
</dbReference>
<evidence type="ECO:0000256" key="2">
    <source>
        <dbReference type="ARBA" id="ARBA00023295"/>
    </source>
</evidence>
<dbReference type="InterPro" id="IPR045857">
    <property type="entry name" value="O16G_dom_2"/>
</dbReference>
<dbReference type="CDD" id="cd11338">
    <property type="entry name" value="AmyAc_CMD"/>
    <property type="match status" value="1"/>
</dbReference>
<dbReference type="RefSeq" id="WP_209559036.1">
    <property type="nucleotide sequence ID" value="NZ_JAEDXU010000014.1"/>
</dbReference>
<name>A0ABS4CPR4_9ENTE</name>
<sequence length="607" mass="70245">MTAIYFNSWLEEYKHPFGAIQQLNTAHFSINVKSAGVEKVSLIMRKEDGERGFERLPMTAETDDFYKCSYTFDQGKGLYFYYFEVLCNGEATIYCGSNQGNGGIGVLSTAIEEVHPYQITCYETHDPAPDWYRNGVVYQIFPDRFFNGNLHREISHSKRNTFIYGTYEDEPLYLKDENDEIIRWDFFGGNLMGIIKKVPYLKSLGVTVLYLNPIFEAASNHRYDTGDYFAVDGILGDEETFEQLVSILHENDMRLILDGVFSHVGRNSRYFNHDGRYGKGSGAYQNIESPYYPWFSFSESPEEYKSWWGIKDLPEINKDNTDFQQFIYGKDGVLDKWTSLGVDGWRLDVADELPDFFITGIRQRLNQYPEKVLIGEVWEDASKKISYDQRREYVFGNALHGVMNYPFRESILAYLDEKQTSQQLAEQLTILQENYPEAIFYNNLNNIGTHDTERILTLLDNNTTKLSFALGLMFMLPGVPTIYYGDEAGLTGGKDPANRKFFPWENQDQAIFENYQRWVRRRTENPILAQGGFYPFYTDELLGVLRCHKGQSALYLVNLTDKEVAVSIDNLHFTKALPIFESLLQELLKDVVIAEHSDCFIMKNEED</sequence>
<keyword evidence="1 4" id="KW-0378">Hydrolase</keyword>
<dbReference type="CDD" id="cd02857">
    <property type="entry name" value="E_set_CDase_PDE_N"/>
    <property type="match status" value="1"/>
</dbReference>
<dbReference type="PANTHER" id="PTHR10357:SF210">
    <property type="entry name" value="MALTODEXTRIN GLUCOSIDASE"/>
    <property type="match status" value="1"/>
</dbReference>
<evidence type="ECO:0000313" key="4">
    <source>
        <dbReference type="EMBL" id="MBP1048267.1"/>
    </source>
</evidence>
<dbReference type="Gene3D" id="3.20.20.80">
    <property type="entry name" value="Glycosidases"/>
    <property type="match status" value="1"/>
</dbReference>